<keyword evidence="1" id="KW-0812">Transmembrane</keyword>
<organism evidence="2 3">
    <name type="scientific">Bradyrhizobium barranii</name>
    <dbReference type="NCBI Taxonomy" id="2992140"/>
    <lineage>
        <taxon>Bacteria</taxon>
        <taxon>Pseudomonadati</taxon>
        <taxon>Pseudomonadota</taxon>
        <taxon>Alphaproteobacteria</taxon>
        <taxon>Hyphomicrobiales</taxon>
        <taxon>Nitrobacteraceae</taxon>
        <taxon>Bradyrhizobium</taxon>
    </lineage>
</organism>
<evidence type="ECO:0000313" key="2">
    <source>
        <dbReference type="EMBL" id="UFW89277.1"/>
    </source>
</evidence>
<dbReference type="EMBL" id="CP088100">
    <property type="protein sequence ID" value="UFW89277.1"/>
    <property type="molecule type" value="Genomic_DNA"/>
</dbReference>
<protein>
    <submittedName>
        <fullName evidence="2">Uncharacterized protein</fullName>
    </submittedName>
</protein>
<feature type="transmembrane region" description="Helical" evidence="1">
    <location>
        <begin position="20"/>
        <end position="40"/>
    </location>
</feature>
<accession>A0ABY3QW18</accession>
<reference evidence="2" key="1">
    <citation type="submission" date="2021-11" db="EMBL/GenBank/DDBJ databases">
        <title>Australian commercial rhizobial inoculants.</title>
        <authorList>
            <person name="Kohlmeier M.G."/>
            <person name="O'Hara G.W."/>
            <person name="Colombi E."/>
            <person name="Ramsay J.P."/>
            <person name="Terpolilli J."/>
        </authorList>
    </citation>
    <scope>NUCLEOTIDE SEQUENCE</scope>
    <source>
        <strain evidence="2">CC829</strain>
    </source>
</reference>
<name>A0ABY3QW18_9BRAD</name>
<proteinExistence type="predicted"/>
<evidence type="ECO:0000313" key="3">
    <source>
        <dbReference type="Proteomes" id="UP001430990"/>
    </source>
</evidence>
<gene>
    <name evidence="2" type="ORF">BjapCC829_12520</name>
</gene>
<keyword evidence="1" id="KW-1133">Transmembrane helix</keyword>
<keyword evidence="1" id="KW-0472">Membrane</keyword>
<dbReference type="Proteomes" id="UP001430990">
    <property type="component" value="Chromosome"/>
</dbReference>
<keyword evidence="3" id="KW-1185">Reference proteome</keyword>
<sequence>MEKTGPPSGPSLKSTFSTAHYAAVVSTIALIISGGSLLFTKRSYDLSAAKDQRELLEKSPIVDVQVAPNSKARSADLTIYIFNRGDINIVPQDITALHLLEHGDLYLSGSRQNVEKLSTSLSLKSMGVIAPKNSATMKGTVSGVTDEKDDWPINGVDITFTLRIKLADEGETLKTMNVTREIKPGL</sequence>
<dbReference type="RefSeq" id="WP_063984723.1">
    <property type="nucleotide sequence ID" value="NZ_CP088100.1"/>
</dbReference>
<evidence type="ECO:0000256" key="1">
    <source>
        <dbReference type="SAM" id="Phobius"/>
    </source>
</evidence>